<comment type="caution">
    <text evidence="1">The sequence shown here is derived from an EMBL/GenBank/DDBJ whole genome shotgun (WGS) entry which is preliminary data.</text>
</comment>
<protein>
    <submittedName>
        <fullName evidence="1">Uncharacterized protein</fullName>
    </submittedName>
</protein>
<accession>A0A562QMR3</accession>
<dbReference type="EMBL" id="VLKZ01000003">
    <property type="protein sequence ID" value="TWI57985.1"/>
    <property type="molecule type" value="Genomic_DNA"/>
</dbReference>
<organism evidence="1 2">
    <name type="scientific">Halalkalibacter nanhaiisediminis</name>
    <dbReference type="NCBI Taxonomy" id="688079"/>
    <lineage>
        <taxon>Bacteria</taxon>
        <taxon>Bacillati</taxon>
        <taxon>Bacillota</taxon>
        <taxon>Bacilli</taxon>
        <taxon>Bacillales</taxon>
        <taxon>Bacillaceae</taxon>
        <taxon>Halalkalibacter</taxon>
    </lineage>
</organism>
<sequence length="46" mass="5153">MVNFFVIVVNRAIRNANDNDSFQTLMPITGGIVLAKNIIIVEAFSW</sequence>
<dbReference type="Proteomes" id="UP000315711">
    <property type="component" value="Unassembled WGS sequence"/>
</dbReference>
<keyword evidence="2" id="KW-1185">Reference proteome</keyword>
<name>A0A562QMR3_9BACI</name>
<evidence type="ECO:0000313" key="1">
    <source>
        <dbReference type="EMBL" id="TWI57985.1"/>
    </source>
</evidence>
<proteinExistence type="predicted"/>
<dbReference type="AlphaFoldDB" id="A0A562QMR3"/>
<evidence type="ECO:0000313" key="2">
    <source>
        <dbReference type="Proteomes" id="UP000315711"/>
    </source>
</evidence>
<gene>
    <name evidence="1" type="ORF">IQ10_01316</name>
</gene>
<reference evidence="1 2" key="1">
    <citation type="journal article" date="2015" name="Stand. Genomic Sci.">
        <title>Genomic Encyclopedia of Bacterial and Archaeal Type Strains, Phase III: the genomes of soil and plant-associated and newly described type strains.</title>
        <authorList>
            <person name="Whitman W.B."/>
            <person name="Woyke T."/>
            <person name="Klenk H.P."/>
            <person name="Zhou Y."/>
            <person name="Lilburn T.G."/>
            <person name="Beck B.J."/>
            <person name="De Vos P."/>
            <person name="Vandamme P."/>
            <person name="Eisen J.A."/>
            <person name="Garrity G."/>
            <person name="Hugenholtz P."/>
            <person name="Kyrpides N.C."/>
        </authorList>
    </citation>
    <scope>NUCLEOTIDE SEQUENCE [LARGE SCALE GENOMIC DNA]</scope>
    <source>
        <strain evidence="1 2">CGMCC 1.10116</strain>
    </source>
</reference>